<keyword evidence="2" id="KW-1185">Reference proteome</keyword>
<gene>
    <name evidence="1" type="ORF">MA16_Dca003740</name>
</gene>
<dbReference type="EMBL" id="KZ502674">
    <property type="protein sequence ID" value="PKU74537.1"/>
    <property type="molecule type" value="Genomic_DNA"/>
</dbReference>
<dbReference type="Proteomes" id="UP000233837">
    <property type="component" value="Unassembled WGS sequence"/>
</dbReference>
<evidence type="ECO:0000313" key="2">
    <source>
        <dbReference type="Proteomes" id="UP000233837"/>
    </source>
</evidence>
<dbReference type="OrthoDB" id="764584at2759"/>
<reference evidence="1 2" key="1">
    <citation type="journal article" date="2016" name="Sci. Rep.">
        <title>The Dendrobium catenatum Lindl. genome sequence provides insights into polysaccharide synthase, floral development and adaptive evolution.</title>
        <authorList>
            <person name="Zhang G.Q."/>
            <person name="Xu Q."/>
            <person name="Bian C."/>
            <person name="Tsai W.C."/>
            <person name="Yeh C.M."/>
            <person name="Liu K.W."/>
            <person name="Yoshida K."/>
            <person name="Zhang L.S."/>
            <person name="Chang S.B."/>
            <person name="Chen F."/>
            <person name="Shi Y."/>
            <person name="Su Y.Y."/>
            <person name="Zhang Y.Q."/>
            <person name="Chen L.J."/>
            <person name="Yin Y."/>
            <person name="Lin M."/>
            <person name="Huang H."/>
            <person name="Deng H."/>
            <person name="Wang Z.W."/>
            <person name="Zhu S.L."/>
            <person name="Zhao X."/>
            <person name="Deng C."/>
            <person name="Niu S.C."/>
            <person name="Huang J."/>
            <person name="Wang M."/>
            <person name="Liu G.H."/>
            <person name="Yang H.J."/>
            <person name="Xiao X.J."/>
            <person name="Hsiao Y.Y."/>
            <person name="Wu W.L."/>
            <person name="Chen Y.Y."/>
            <person name="Mitsuda N."/>
            <person name="Ohme-Takagi M."/>
            <person name="Luo Y.B."/>
            <person name="Van de Peer Y."/>
            <person name="Liu Z.J."/>
        </authorList>
    </citation>
    <scope>NUCLEOTIDE SEQUENCE [LARGE SCALE GENOMIC DNA]</scope>
    <source>
        <tissue evidence="1">The whole plant</tissue>
    </source>
</reference>
<proteinExistence type="predicted"/>
<accession>A0A2I0WFV2</accession>
<name>A0A2I0WFV2_9ASPA</name>
<reference evidence="1 2" key="2">
    <citation type="journal article" date="2017" name="Nature">
        <title>The Apostasia genome and the evolution of orchids.</title>
        <authorList>
            <person name="Zhang G.Q."/>
            <person name="Liu K.W."/>
            <person name="Li Z."/>
            <person name="Lohaus R."/>
            <person name="Hsiao Y.Y."/>
            <person name="Niu S.C."/>
            <person name="Wang J.Y."/>
            <person name="Lin Y.C."/>
            <person name="Xu Q."/>
            <person name="Chen L.J."/>
            <person name="Yoshida K."/>
            <person name="Fujiwara S."/>
            <person name="Wang Z.W."/>
            <person name="Zhang Y.Q."/>
            <person name="Mitsuda N."/>
            <person name="Wang M."/>
            <person name="Liu G.H."/>
            <person name="Pecoraro L."/>
            <person name="Huang H.X."/>
            <person name="Xiao X.J."/>
            <person name="Lin M."/>
            <person name="Wu X.Y."/>
            <person name="Wu W.L."/>
            <person name="Chen Y.Y."/>
            <person name="Chang S.B."/>
            <person name="Sakamoto S."/>
            <person name="Ohme-Takagi M."/>
            <person name="Yagi M."/>
            <person name="Zeng S.J."/>
            <person name="Shen C.Y."/>
            <person name="Yeh C.M."/>
            <person name="Luo Y.B."/>
            <person name="Tsai W.C."/>
            <person name="Van de Peer Y."/>
            <person name="Liu Z.J."/>
        </authorList>
    </citation>
    <scope>NUCLEOTIDE SEQUENCE [LARGE SCALE GENOMIC DNA]</scope>
    <source>
        <tissue evidence="1">The whole plant</tissue>
    </source>
</reference>
<dbReference type="PANTHER" id="PTHR33702">
    <property type="entry name" value="BNAA09G40010D PROTEIN"/>
    <property type="match status" value="1"/>
</dbReference>
<dbReference type="PANTHER" id="PTHR33702:SF30">
    <property type="entry name" value="OS05G0576600 PROTEIN"/>
    <property type="match status" value="1"/>
</dbReference>
<sequence>MEAFPIQFCRAVRSYWVRRRYERLERSNKKTVKVARLGGGAGFRRPIKFRRTFRIRFKMLSPVRLLARLRDAYVEAMLGLAGKGSGLSSSAGAELLLTRRIPKARPGKLEPGAFERRLLLEICRSIRESGGLAAI</sequence>
<dbReference type="AlphaFoldDB" id="A0A2I0WFV2"/>
<protein>
    <submittedName>
        <fullName evidence="1">Uncharacterized protein</fullName>
    </submittedName>
</protein>
<evidence type="ECO:0000313" key="1">
    <source>
        <dbReference type="EMBL" id="PKU74537.1"/>
    </source>
</evidence>
<organism evidence="1 2">
    <name type="scientific">Dendrobium catenatum</name>
    <dbReference type="NCBI Taxonomy" id="906689"/>
    <lineage>
        <taxon>Eukaryota</taxon>
        <taxon>Viridiplantae</taxon>
        <taxon>Streptophyta</taxon>
        <taxon>Embryophyta</taxon>
        <taxon>Tracheophyta</taxon>
        <taxon>Spermatophyta</taxon>
        <taxon>Magnoliopsida</taxon>
        <taxon>Liliopsida</taxon>
        <taxon>Asparagales</taxon>
        <taxon>Orchidaceae</taxon>
        <taxon>Epidendroideae</taxon>
        <taxon>Malaxideae</taxon>
        <taxon>Dendrobiinae</taxon>
        <taxon>Dendrobium</taxon>
    </lineage>
</organism>